<proteinExistence type="inferred from homology"/>
<dbReference type="SUPFAM" id="SSF53335">
    <property type="entry name" value="S-adenosyl-L-methionine-dependent methyltransferases"/>
    <property type="match status" value="1"/>
</dbReference>
<dbReference type="HOGENOM" id="CLU_010595_7_1_1"/>
<dbReference type="Pfam" id="PF13489">
    <property type="entry name" value="Methyltransf_23"/>
    <property type="match status" value="1"/>
</dbReference>
<evidence type="ECO:0000256" key="1">
    <source>
        <dbReference type="ARBA" id="ARBA00038158"/>
    </source>
</evidence>
<sequence length="357" mass="40409">MTDDASFSILSTVPDIETLYTPSHTDQQTDGYDPVLETDEYFDQESRLADYDSVSSTSVAPSVYRHEHDHGRRYHSYKSGRYPLPNDLPEQQLEELKHHMLLELTEGHLFLSDIGDHPQKIIDIGTGAGPVADNYPGAIVLGTDLSPIQPRWLPTNCRMFVDDCEEDEWLHGTGFDLVHLRELSDVLRDLDALLAGIYKNLKTGGWVEFQDFIPEVLCDDGSMDGNDPLRRFMSLAVKGMRKLGCHQFGTRDIKESLEKANFTNINIHTRRLPIGGWARDERLLAVGAMMKAVVLESLSAFAAKPFEALGILDDERQRLIAEVKKSLEDKGIHRYLDFRFCYGQKCPELSSDFESDI</sequence>
<dbReference type="AlphaFoldDB" id="A0A086TAP7"/>
<evidence type="ECO:0000313" key="4">
    <source>
        <dbReference type="Proteomes" id="UP000029964"/>
    </source>
</evidence>
<organism evidence="3 4">
    <name type="scientific">Hapsidospora chrysogenum (strain ATCC 11550 / CBS 779.69 / DSM 880 / IAM 14645 / JCM 23072 / IMI 49137)</name>
    <name type="common">Acremonium chrysogenum</name>
    <dbReference type="NCBI Taxonomy" id="857340"/>
    <lineage>
        <taxon>Eukaryota</taxon>
        <taxon>Fungi</taxon>
        <taxon>Dikarya</taxon>
        <taxon>Ascomycota</taxon>
        <taxon>Pezizomycotina</taxon>
        <taxon>Sordariomycetes</taxon>
        <taxon>Hypocreomycetidae</taxon>
        <taxon>Hypocreales</taxon>
        <taxon>Bionectriaceae</taxon>
        <taxon>Hapsidospora</taxon>
    </lineage>
</organism>
<dbReference type="Proteomes" id="UP000029964">
    <property type="component" value="Unassembled WGS sequence"/>
</dbReference>
<gene>
    <name evidence="3" type="ORF">ACRE_026900</name>
</gene>
<feature type="region of interest" description="Disordered" evidence="2">
    <location>
        <begin position="64"/>
        <end position="84"/>
    </location>
</feature>
<protein>
    <submittedName>
        <fullName evidence="3">Uncharacterized protein</fullName>
    </submittedName>
</protein>
<dbReference type="PANTHER" id="PTHR43591:SF24">
    <property type="entry name" value="2-METHOXY-6-POLYPRENYL-1,4-BENZOQUINOL METHYLASE, MITOCHONDRIAL"/>
    <property type="match status" value="1"/>
</dbReference>
<name>A0A086TAP7_HAPC1</name>
<keyword evidence="4" id="KW-1185">Reference proteome</keyword>
<dbReference type="PANTHER" id="PTHR43591">
    <property type="entry name" value="METHYLTRANSFERASE"/>
    <property type="match status" value="1"/>
</dbReference>
<evidence type="ECO:0000256" key="2">
    <source>
        <dbReference type="SAM" id="MobiDB-lite"/>
    </source>
</evidence>
<dbReference type="EMBL" id="JPKY01000019">
    <property type="protein sequence ID" value="KFH46429.1"/>
    <property type="molecule type" value="Genomic_DNA"/>
</dbReference>
<dbReference type="STRING" id="857340.A0A086TAP7"/>
<evidence type="ECO:0000313" key="3">
    <source>
        <dbReference type="EMBL" id="KFH46429.1"/>
    </source>
</evidence>
<dbReference type="OrthoDB" id="2013972at2759"/>
<dbReference type="CDD" id="cd02440">
    <property type="entry name" value="AdoMet_MTases"/>
    <property type="match status" value="1"/>
</dbReference>
<dbReference type="GO" id="GO:0008168">
    <property type="term" value="F:methyltransferase activity"/>
    <property type="evidence" value="ECO:0007669"/>
    <property type="project" value="TreeGrafter"/>
</dbReference>
<comment type="similarity">
    <text evidence="1">Belongs to the methyltransferase superfamily. LaeA methyltransferase family.</text>
</comment>
<comment type="caution">
    <text evidence="3">The sequence shown here is derived from an EMBL/GenBank/DDBJ whole genome shotgun (WGS) entry which is preliminary data.</text>
</comment>
<reference evidence="4" key="1">
    <citation type="journal article" date="2014" name="Genome Announc.">
        <title>Genome sequence and annotation of Acremonium chrysogenum, producer of the beta-lactam antibiotic cephalosporin C.</title>
        <authorList>
            <person name="Terfehr D."/>
            <person name="Dahlmann T.A."/>
            <person name="Specht T."/>
            <person name="Zadra I."/>
            <person name="Kuernsteiner H."/>
            <person name="Kueck U."/>
        </authorList>
    </citation>
    <scope>NUCLEOTIDE SEQUENCE [LARGE SCALE GENOMIC DNA]</scope>
    <source>
        <strain evidence="4">ATCC 11550 / CBS 779.69 / DSM 880 / IAM 14645 / JCM 23072 / IMI 49137</strain>
    </source>
</reference>
<accession>A0A086TAP7</accession>
<dbReference type="Gene3D" id="3.40.50.150">
    <property type="entry name" value="Vaccinia Virus protein VP39"/>
    <property type="match status" value="1"/>
</dbReference>
<dbReference type="InterPro" id="IPR029063">
    <property type="entry name" value="SAM-dependent_MTases_sf"/>
</dbReference>